<evidence type="ECO:0000259" key="1">
    <source>
        <dbReference type="SMART" id="SM01126"/>
    </source>
</evidence>
<evidence type="ECO:0000313" key="3">
    <source>
        <dbReference type="Proteomes" id="UP001075354"/>
    </source>
</evidence>
<dbReference type="Pfam" id="PF12762">
    <property type="entry name" value="DDE_Tnp_IS1595"/>
    <property type="match status" value="1"/>
</dbReference>
<dbReference type="EMBL" id="JAPTSV010000786">
    <property type="protein sequence ID" value="KAJ1519070.1"/>
    <property type="molecule type" value="Genomic_DNA"/>
</dbReference>
<comment type="caution">
    <text evidence="2">The sequence shown here is derived from an EMBL/GenBank/DDBJ whole genome shotgun (WGS) entry which is preliminary data.</text>
</comment>
<dbReference type="NCBIfam" id="NF033547">
    <property type="entry name" value="transpos_IS1595"/>
    <property type="match status" value="1"/>
</dbReference>
<protein>
    <recommendedName>
        <fullName evidence="1">ISXO2-like transposase domain-containing protein</fullName>
    </recommendedName>
</protein>
<sequence>MEVLYRNHDYKGHYTAYCRKCKQFRSICKETFFEGTHVSFEDTFIAHWTWICHVSSRDASKLTGITREALEQYHRYFRDIASWKILSMPRFQLGGEGVVVQIDESVVTKRKYNTGSGVRKTSVEKWVLGIYDINLKLGVVVYVVKRHKTTLMPLIQEYVKPGSVIWTDGWAAYKGHDKCGYAHHTVNHSKDFKSADGTCTNGVEGYWSTLEQFCRHTEVLRRKLLAEHIDHFMYQQHFRGTPSVMFNSFLFHLKERYPV</sequence>
<organism evidence="2 3">
    <name type="scientific">Megalurothrips usitatus</name>
    <name type="common">bean blossom thrips</name>
    <dbReference type="NCBI Taxonomy" id="439358"/>
    <lineage>
        <taxon>Eukaryota</taxon>
        <taxon>Metazoa</taxon>
        <taxon>Ecdysozoa</taxon>
        <taxon>Arthropoda</taxon>
        <taxon>Hexapoda</taxon>
        <taxon>Insecta</taxon>
        <taxon>Pterygota</taxon>
        <taxon>Neoptera</taxon>
        <taxon>Paraneoptera</taxon>
        <taxon>Thysanoptera</taxon>
        <taxon>Terebrantia</taxon>
        <taxon>Thripoidea</taxon>
        <taxon>Thripidae</taxon>
        <taxon>Megalurothrips</taxon>
    </lineage>
</organism>
<feature type="domain" description="ISXO2-like transposase" evidence="1">
    <location>
        <begin position="92"/>
        <end position="247"/>
    </location>
</feature>
<dbReference type="InterPro" id="IPR053164">
    <property type="entry name" value="IS1016-like_transposase"/>
</dbReference>
<proteinExistence type="predicted"/>
<accession>A0AAV7WZM1</accession>
<reference evidence="2" key="1">
    <citation type="submission" date="2022-12" db="EMBL/GenBank/DDBJ databases">
        <title>Chromosome-level genome assembly of the bean flower thrips Megalurothrips usitatus.</title>
        <authorList>
            <person name="Ma L."/>
            <person name="Liu Q."/>
            <person name="Li H."/>
            <person name="Cai W."/>
        </authorList>
    </citation>
    <scope>NUCLEOTIDE SEQUENCE</scope>
    <source>
        <strain evidence="2">Cailab_2022a</strain>
    </source>
</reference>
<keyword evidence="3" id="KW-1185">Reference proteome</keyword>
<dbReference type="AlphaFoldDB" id="A0AAV7WZM1"/>
<dbReference type="Proteomes" id="UP001075354">
    <property type="component" value="Unassembled WGS sequence"/>
</dbReference>
<dbReference type="InterPro" id="IPR024445">
    <property type="entry name" value="Tnp_ISXO2-like"/>
</dbReference>
<dbReference type="PANTHER" id="PTHR47163:SF2">
    <property type="entry name" value="SI:DKEY-17M8.2"/>
    <property type="match status" value="1"/>
</dbReference>
<dbReference type="SMART" id="SM01126">
    <property type="entry name" value="DDE_Tnp_IS1595"/>
    <property type="match status" value="1"/>
</dbReference>
<evidence type="ECO:0000313" key="2">
    <source>
        <dbReference type="EMBL" id="KAJ1519070.1"/>
    </source>
</evidence>
<gene>
    <name evidence="2" type="ORF">ONE63_011312</name>
</gene>
<dbReference type="PANTHER" id="PTHR47163">
    <property type="entry name" value="DDE_TNP_IS1595 DOMAIN-CONTAINING PROTEIN"/>
    <property type="match status" value="1"/>
</dbReference>
<name>A0AAV7WZM1_9NEOP</name>